<gene>
    <name evidence="2" type="ORF">CSSPTR1EN2_LOCUS23599</name>
</gene>
<dbReference type="Proteomes" id="UP001497512">
    <property type="component" value="Chromosome 9"/>
</dbReference>
<evidence type="ECO:0000259" key="1">
    <source>
        <dbReference type="Pfam" id="PF00646"/>
    </source>
</evidence>
<dbReference type="SUPFAM" id="SSF81383">
    <property type="entry name" value="F-box domain"/>
    <property type="match status" value="1"/>
</dbReference>
<reference evidence="2" key="1">
    <citation type="submission" date="2024-02" db="EMBL/GenBank/DDBJ databases">
        <authorList>
            <consortium name="ELIXIR-Norway"/>
            <consortium name="Elixir Norway"/>
        </authorList>
    </citation>
    <scope>NUCLEOTIDE SEQUENCE</scope>
</reference>
<accession>A0ABP0V4U5</accession>
<dbReference type="InterPro" id="IPR011043">
    <property type="entry name" value="Gal_Oxase/kelch_b-propeller"/>
</dbReference>
<dbReference type="InterPro" id="IPR036047">
    <property type="entry name" value="F-box-like_dom_sf"/>
</dbReference>
<dbReference type="EMBL" id="OZ019901">
    <property type="protein sequence ID" value="CAK9237230.1"/>
    <property type="molecule type" value="Genomic_DNA"/>
</dbReference>
<name>A0ABP0V4U5_9BRYO</name>
<dbReference type="PANTHER" id="PTHR31672:SF2">
    <property type="entry name" value="F-BOX DOMAIN-CONTAINING PROTEIN"/>
    <property type="match status" value="1"/>
</dbReference>
<dbReference type="Pfam" id="PF00646">
    <property type="entry name" value="F-box"/>
    <property type="match status" value="1"/>
</dbReference>
<keyword evidence="3" id="KW-1185">Reference proteome</keyword>
<dbReference type="SUPFAM" id="SSF50965">
    <property type="entry name" value="Galactose oxidase, central domain"/>
    <property type="match status" value="1"/>
</dbReference>
<protein>
    <recommendedName>
        <fullName evidence="1">F-box domain-containing protein</fullName>
    </recommendedName>
</protein>
<dbReference type="PANTHER" id="PTHR31672">
    <property type="entry name" value="BNACNNG10540D PROTEIN"/>
    <property type="match status" value="1"/>
</dbReference>
<proteinExistence type="predicted"/>
<evidence type="ECO:0000313" key="2">
    <source>
        <dbReference type="EMBL" id="CAK9237230.1"/>
    </source>
</evidence>
<sequence>MATTSSTQAGETSSGFAAVDHLVPNISEEKTVTECGICAGAGEGNSELVEAFEDSTVRVGIEEEGNSEPVEAFEDSTIRVGGGEEENSELVETFEETVQVGGGEEEDSERIQRFLDERIRLQVERGCVVWENRKLLEAASTEAGGSEGSCEEVMNPVMKLCTETTTIMQLDIWTRLSVDLQEKVVLRASVSQLLQSRLLSKHWKQFVFSDRFWKQCSVKDSLMQFECLVLTFLDIGVLAEMFGYSLRVNKWVRFPQPSFLPREETDYVIAASHKGLVVLILRPEPAARSDAAATILATGAGQSNPASAGSIWIVNPVTKNWIKETSTVDDLTGWTRACWTVLSVDDALESYKIFQGHCQMSGIRMYESSSRTWTAFTQSQLPLDITFMGCNPVLDKNGILFMVAKMGFNDPYDRGSACLVGFDTKKGVWDDEPSVYPQLVSFVHEPVVQPQVVTCMGKVYTVSQRRVDDYNIRNSGLGLSASADAGSFFLTDHTVDQHVLPRIEVSIWALDEDKDGVVRNAAGHNFLRIATLQTFLDRWLPHHSFFYHCVTYNNFICLAGSEQWKFFDVVSRAWSYSPMHQEPEMDPCCQFVNIQSEYVSIAWHPSLAPV</sequence>
<organism evidence="2 3">
    <name type="scientific">Sphagnum troendelagicum</name>
    <dbReference type="NCBI Taxonomy" id="128251"/>
    <lineage>
        <taxon>Eukaryota</taxon>
        <taxon>Viridiplantae</taxon>
        <taxon>Streptophyta</taxon>
        <taxon>Embryophyta</taxon>
        <taxon>Bryophyta</taxon>
        <taxon>Sphagnophytina</taxon>
        <taxon>Sphagnopsida</taxon>
        <taxon>Sphagnales</taxon>
        <taxon>Sphagnaceae</taxon>
        <taxon>Sphagnum</taxon>
    </lineage>
</organism>
<dbReference type="InterPro" id="IPR001810">
    <property type="entry name" value="F-box_dom"/>
</dbReference>
<dbReference type="InterPro" id="IPR050796">
    <property type="entry name" value="SCF_F-box_component"/>
</dbReference>
<evidence type="ECO:0000313" key="3">
    <source>
        <dbReference type="Proteomes" id="UP001497512"/>
    </source>
</evidence>
<feature type="domain" description="F-box" evidence="1">
    <location>
        <begin position="173"/>
        <end position="214"/>
    </location>
</feature>